<dbReference type="KEGG" id="pcm:AY601_2373"/>
<dbReference type="AlphaFoldDB" id="A0A127VDG2"/>
<evidence type="ECO:0000313" key="2">
    <source>
        <dbReference type="Proteomes" id="UP000071561"/>
    </source>
</evidence>
<reference evidence="1 2" key="1">
    <citation type="submission" date="2016-03" db="EMBL/GenBank/DDBJ databases">
        <title>Complete genome sequence of Pedobacter cryoconitis PAMC 27485.</title>
        <authorList>
            <person name="Lee J."/>
            <person name="Kim O.-S."/>
        </authorList>
    </citation>
    <scope>NUCLEOTIDE SEQUENCE [LARGE SCALE GENOMIC DNA]</scope>
    <source>
        <strain evidence="1 2">PAMC 27485</strain>
    </source>
</reference>
<organism evidence="1 2">
    <name type="scientific">Pedobacter cryoconitis</name>
    <dbReference type="NCBI Taxonomy" id="188932"/>
    <lineage>
        <taxon>Bacteria</taxon>
        <taxon>Pseudomonadati</taxon>
        <taxon>Bacteroidota</taxon>
        <taxon>Sphingobacteriia</taxon>
        <taxon>Sphingobacteriales</taxon>
        <taxon>Sphingobacteriaceae</taxon>
        <taxon>Pedobacter</taxon>
    </lineage>
</organism>
<sequence>MDPLPDTIINLLNYSYSMAKALLEDQGEFYPIGVCIDQEGKTMQRLSKDDTEDLPLANVLVDQIKNDFTNSLSAGKIIAYSIVYEATITNQQYPEPTNVLIAKFSGIDSNSAGSCFLPYKITGKAVEFLVPWLE</sequence>
<accession>A0A127VDG2</accession>
<dbReference type="Proteomes" id="UP000071561">
    <property type="component" value="Chromosome"/>
</dbReference>
<evidence type="ECO:0000313" key="1">
    <source>
        <dbReference type="EMBL" id="AMP99267.1"/>
    </source>
</evidence>
<protein>
    <submittedName>
        <fullName evidence="1">Uncharacterized protein</fullName>
    </submittedName>
</protein>
<keyword evidence="2" id="KW-1185">Reference proteome</keyword>
<dbReference type="EMBL" id="CP014504">
    <property type="protein sequence ID" value="AMP99267.1"/>
    <property type="molecule type" value="Genomic_DNA"/>
</dbReference>
<proteinExistence type="predicted"/>
<dbReference type="PATRIC" id="fig|188932.3.peg.2482"/>
<name>A0A127VDG2_9SPHI</name>
<gene>
    <name evidence="1" type="ORF">AY601_2373</name>
</gene>